<accession>A0A0E9TT11</accession>
<reference evidence="1" key="1">
    <citation type="submission" date="2014-11" db="EMBL/GenBank/DDBJ databases">
        <authorList>
            <person name="Amaro Gonzalez C."/>
        </authorList>
    </citation>
    <scope>NUCLEOTIDE SEQUENCE</scope>
</reference>
<protein>
    <submittedName>
        <fullName evidence="1">Uncharacterized protein</fullName>
    </submittedName>
</protein>
<evidence type="ECO:0000313" key="1">
    <source>
        <dbReference type="EMBL" id="JAH56040.1"/>
    </source>
</evidence>
<sequence>MIAVYFIFLFNELHSVVLK</sequence>
<dbReference type="EMBL" id="GBXM01052537">
    <property type="protein sequence ID" value="JAH56040.1"/>
    <property type="molecule type" value="Transcribed_RNA"/>
</dbReference>
<dbReference type="AlphaFoldDB" id="A0A0E9TT11"/>
<name>A0A0E9TT11_ANGAN</name>
<reference evidence="1" key="2">
    <citation type="journal article" date="2015" name="Fish Shellfish Immunol.">
        <title>Early steps in the European eel (Anguilla anguilla)-Vibrio vulnificus interaction in the gills: Role of the RtxA13 toxin.</title>
        <authorList>
            <person name="Callol A."/>
            <person name="Pajuelo D."/>
            <person name="Ebbesson L."/>
            <person name="Teles M."/>
            <person name="MacKenzie S."/>
            <person name="Amaro C."/>
        </authorList>
    </citation>
    <scope>NUCLEOTIDE SEQUENCE</scope>
</reference>
<proteinExistence type="predicted"/>
<organism evidence="1">
    <name type="scientific">Anguilla anguilla</name>
    <name type="common">European freshwater eel</name>
    <name type="synonym">Muraena anguilla</name>
    <dbReference type="NCBI Taxonomy" id="7936"/>
    <lineage>
        <taxon>Eukaryota</taxon>
        <taxon>Metazoa</taxon>
        <taxon>Chordata</taxon>
        <taxon>Craniata</taxon>
        <taxon>Vertebrata</taxon>
        <taxon>Euteleostomi</taxon>
        <taxon>Actinopterygii</taxon>
        <taxon>Neopterygii</taxon>
        <taxon>Teleostei</taxon>
        <taxon>Anguilliformes</taxon>
        <taxon>Anguillidae</taxon>
        <taxon>Anguilla</taxon>
    </lineage>
</organism>